<accession>A0A6I6JLM1</accession>
<feature type="transmembrane region" description="Helical" evidence="1">
    <location>
        <begin position="36"/>
        <end position="55"/>
    </location>
</feature>
<dbReference type="PANTHER" id="PTHR31970">
    <property type="match status" value="1"/>
</dbReference>
<dbReference type="KEGG" id="psel:GM415_00180"/>
<feature type="transmembrane region" description="Helical" evidence="1">
    <location>
        <begin position="328"/>
        <end position="350"/>
    </location>
</feature>
<name>A0A6I6JLM1_9BACT</name>
<keyword evidence="3" id="KW-1185">Reference proteome</keyword>
<gene>
    <name evidence="2" type="ORF">GM415_00180</name>
</gene>
<feature type="transmembrane region" description="Helical" evidence="1">
    <location>
        <begin position="67"/>
        <end position="93"/>
    </location>
</feature>
<dbReference type="AlphaFoldDB" id="A0A6I6JLM1"/>
<sequence length="397" mass="41535">MRMRFDRMEWAGSLGDLGTLLPLSFALIMINGLSATGLFLSVGLMYVIGGLYYGIPIAVQPMKVVSAYAVGMALSAQVVTASGMLLAVLLLVLGATGLVDFVARVVPRAVVRGVQLSTGVLLLSKGVRMVIGTSPFQTMQGAAEPFLAISSIGPVPMSLIFGLGFAVVALLLLNSKRYPAGLVVVGFGAVAGALFGAWRELGGVDLGFHLPEILPFGFPTGADFSFALFALVLPQVSMTVGNAVIAYRDLSNEYFGKESLKVTDRAVCISMGLANVFSALVGGMPMCHGAGGLAAHYRFGARTNGANLIIGAAFIVLAILFGPGSVNALHLLPMGVLGVLLIFSGIQLALTVRDMRARTDLFIIVVMLGITLTANLAWAFGVGIALWHLFRKLNLTA</sequence>
<feature type="transmembrane region" description="Helical" evidence="1">
    <location>
        <begin position="224"/>
        <end position="247"/>
    </location>
</feature>
<reference evidence="2 3" key="1">
    <citation type="submission" date="2019-11" db="EMBL/GenBank/DDBJ databases">
        <authorList>
            <person name="Zheng R.K."/>
            <person name="Sun C.M."/>
        </authorList>
    </citation>
    <scope>NUCLEOTIDE SEQUENCE [LARGE SCALE GENOMIC DNA]</scope>
    <source>
        <strain evidence="2 3">SRB007</strain>
    </source>
</reference>
<evidence type="ECO:0000313" key="3">
    <source>
        <dbReference type="Proteomes" id="UP000428328"/>
    </source>
</evidence>
<dbReference type="RefSeq" id="WP_158945592.1">
    <property type="nucleotide sequence ID" value="NZ_CP046400.1"/>
</dbReference>
<feature type="transmembrane region" description="Helical" evidence="1">
    <location>
        <begin position="305"/>
        <end position="322"/>
    </location>
</feature>
<dbReference type="Proteomes" id="UP000428328">
    <property type="component" value="Chromosome"/>
</dbReference>
<evidence type="ECO:0000256" key="1">
    <source>
        <dbReference type="SAM" id="Phobius"/>
    </source>
</evidence>
<dbReference type="Pfam" id="PF16983">
    <property type="entry name" value="MFS_MOT1"/>
    <property type="match status" value="2"/>
</dbReference>
<keyword evidence="1" id="KW-1133">Transmembrane helix</keyword>
<keyword evidence="1" id="KW-0472">Membrane</keyword>
<keyword evidence="1" id="KW-0812">Transmembrane</keyword>
<protein>
    <submittedName>
        <fullName evidence="2">Sulfate permease</fullName>
    </submittedName>
</protein>
<dbReference type="PANTHER" id="PTHR31970:SF9">
    <property type="entry name" value="MOLYBDATE TRANSPORTER 2"/>
    <property type="match status" value="1"/>
</dbReference>
<evidence type="ECO:0000313" key="2">
    <source>
        <dbReference type="EMBL" id="QGY38624.1"/>
    </source>
</evidence>
<dbReference type="EMBL" id="CP046400">
    <property type="protein sequence ID" value="QGY38624.1"/>
    <property type="molecule type" value="Genomic_DNA"/>
</dbReference>
<dbReference type="GO" id="GO:0015098">
    <property type="term" value="F:molybdate ion transmembrane transporter activity"/>
    <property type="evidence" value="ECO:0007669"/>
    <property type="project" value="InterPro"/>
</dbReference>
<feature type="transmembrane region" description="Helical" evidence="1">
    <location>
        <begin position="180"/>
        <end position="198"/>
    </location>
</feature>
<organism evidence="2 3">
    <name type="scientific">Pseudodesulfovibrio cashew</name>
    <dbReference type="NCBI Taxonomy" id="2678688"/>
    <lineage>
        <taxon>Bacteria</taxon>
        <taxon>Pseudomonadati</taxon>
        <taxon>Thermodesulfobacteriota</taxon>
        <taxon>Desulfovibrionia</taxon>
        <taxon>Desulfovibrionales</taxon>
        <taxon>Desulfovibrionaceae</taxon>
    </lineage>
</organism>
<feature type="transmembrane region" description="Helical" evidence="1">
    <location>
        <begin position="362"/>
        <end position="390"/>
    </location>
</feature>
<dbReference type="InterPro" id="IPR031563">
    <property type="entry name" value="MOT1/MOT2"/>
</dbReference>
<proteinExistence type="predicted"/>
<feature type="transmembrane region" description="Helical" evidence="1">
    <location>
        <begin position="146"/>
        <end position="173"/>
    </location>
</feature>